<keyword evidence="1" id="KW-0520">NAD</keyword>
<dbReference type="InterPro" id="IPR012317">
    <property type="entry name" value="Poly(ADP-ribose)pol_cat_dom"/>
</dbReference>
<name>A0A9N9MPI6_9CUCU</name>
<dbReference type="PROSITE" id="PS51059">
    <property type="entry name" value="PARP_CATALYTIC"/>
    <property type="match status" value="1"/>
</dbReference>
<gene>
    <name evidence="4" type="ORF">CEUTPL_LOCUS5060</name>
</gene>
<dbReference type="AlphaFoldDB" id="A0A9N9MPI6"/>
<keyword evidence="5" id="KW-1185">Reference proteome</keyword>
<sequence length="382" mass="44019">MPKGKIKSTQISVEPGKMKQNEKTKSQVKNKNGQKTGAMKNSVSTKNWGKPQNTDKDQQFDMESYCATKAIGEMQKSFKAMDINENKNTIITKKGNILQVIPKDDKTKCFCNAYNRKPKKTCCSSLPKKYPTITSPPENNPENRQNAWLKKKEISLEQIMIEEKIKRRQEKLKQESYPVQQQPMLIAKPIEIVANPSLIQEFTYSFGLLPSYTKDLYILEDINSRSSSYETISNSFKKSMTSYKIASIKKVINPYLLLHYKLRKQAMGICKELLLYHGTKIENIDSICADNFDWRLVSRHKYGWGVSFSSSPYYASHYSDETGTMKAMFVVQVLVGQEWRGNCETEVPKSPFDTTTDPNEKVYVKYDDCCFYPAYVIYYTSK</sequence>
<keyword evidence="1" id="KW-0328">Glycosyltransferase</keyword>
<dbReference type="Gene3D" id="3.90.228.10">
    <property type="match status" value="1"/>
</dbReference>
<feature type="region of interest" description="Disordered" evidence="2">
    <location>
        <begin position="1"/>
        <end position="59"/>
    </location>
</feature>
<dbReference type="GO" id="GO:0003950">
    <property type="term" value="F:NAD+ poly-ADP-ribosyltransferase activity"/>
    <property type="evidence" value="ECO:0007669"/>
    <property type="project" value="UniProtKB-UniRule"/>
</dbReference>
<protein>
    <recommendedName>
        <fullName evidence="1">Poly [ADP-ribose] polymerase</fullName>
        <shortName evidence="1">PARP</shortName>
        <ecNumber evidence="1">2.4.2.-</ecNumber>
    </recommendedName>
</protein>
<evidence type="ECO:0000313" key="5">
    <source>
        <dbReference type="Proteomes" id="UP001152799"/>
    </source>
</evidence>
<dbReference type="EC" id="2.4.2.-" evidence="1"/>
<accession>A0A9N9MPI6</accession>
<dbReference type="PANTHER" id="PTHR45740">
    <property type="entry name" value="POLY [ADP-RIBOSE] POLYMERASE"/>
    <property type="match status" value="1"/>
</dbReference>
<feature type="compositionally biased region" description="Polar residues" evidence="2">
    <location>
        <begin position="27"/>
        <end position="52"/>
    </location>
</feature>
<evidence type="ECO:0000259" key="3">
    <source>
        <dbReference type="PROSITE" id="PS51059"/>
    </source>
</evidence>
<dbReference type="SUPFAM" id="SSF56399">
    <property type="entry name" value="ADP-ribosylation"/>
    <property type="match status" value="1"/>
</dbReference>
<reference evidence="4" key="1">
    <citation type="submission" date="2022-01" db="EMBL/GenBank/DDBJ databases">
        <authorList>
            <person name="King R."/>
        </authorList>
    </citation>
    <scope>NUCLEOTIDE SEQUENCE</scope>
</reference>
<evidence type="ECO:0000256" key="1">
    <source>
        <dbReference type="RuleBase" id="RU362114"/>
    </source>
</evidence>
<evidence type="ECO:0000256" key="2">
    <source>
        <dbReference type="SAM" id="MobiDB-lite"/>
    </source>
</evidence>
<evidence type="ECO:0000313" key="4">
    <source>
        <dbReference type="EMBL" id="CAG9764420.1"/>
    </source>
</evidence>
<dbReference type="InterPro" id="IPR051712">
    <property type="entry name" value="ARTD-AVP"/>
</dbReference>
<organism evidence="4 5">
    <name type="scientific">Ceutorhynchus assimilis</name>
    <name type="common">cabbage seed weevil</name>
    <dbReference type="NCBI Taxonomy" id="467358"/>
    <lineage>
        <taxon>Eukaryota</taxon>
        <taxon>Metazoa</taxon>
        <taxon>Ecdysozoa</taxon>
        <taxon>Arthropoda</taxon>
        <taxon>Hexapoda</taxon>
        <taxon>Insecta</taxon>
        <taxon>Pterygota</taxon>
        <taxon>Neoptera</taxon>
        <taxon>Endopterygota</taxon>
        <taxon>Coleoptera</taxon>
        <taxon>Polyphaga</taxon>
        <taxon>Cucujiformia</taxon>
        <taxon>Curculionidae</taxon>
        <taxon>Ceutorhynchinae</taxon>
        <taxon>Ceutorhynchus</taxon>
    </lineage>
</organism>
<dbReference type="GO" id="GO:1990404">
    <property type="term" value="F:NAD+-protein mono-ADP-ribosyltransferase activity"/>
    <property type="evidence" value="ECO:0007669"/>
    <property type="project" value="TreeGrafter"/>
</dbReference>
<feature type="domain" description="PARP catalytic" evidence="3">
    <location>
        <begin position="206"/>
        <end position="382"/>
    </location>
</feature>
<dbReference type="PANTHER" id="PTHR45740:SF2">
    <property type="entry name" value="POLY [ADP-RIBOSE] POLYMERASE"/>
    <property type="match status" value="1"/>
</dbReference>
<dbReference type="GO" id="GO:0005634">
    <property type="term" value="C:nucleus"/>
    <property type="evidence" value="ECO:0007669"/>
    <property type="project" value="TreeGrafter"/>
</dbReference>
<proteinExistence type="predicted"/>
<keyword evidence="1" id="KW-0808">Transferase</keyword>
<feature type="compositionally biased region" description="Basic and acidic residues" evidence="2">
    <location>
        <begin position="16"/>
        <end position="25"/>
    </location>
</feature>
<dbReference type="Pfam" id="PF00644">
    <property type="entry name" value="PARP"/>
    <property type="match status" value="1"/>
</dbReference>
<dbReference type="EMBL" id="OU892278">
    <property type="protein sequence ID" value="CAG9764420.1"/>
    <property type="molecule type" value="Genomic_DNA"/>
</dbReference>
<dbReference type="Proteomes" id="UP001152799">
    <property type="component" value="Chromosome 2"/>
</dbReference>
<dbReference type="OrthoDB" id="6133115at2759"/>